<dbReference type="Pfam" id="PF25045">
    <property type="entry name" value="vWA_Ro60"/>
    <property type="match status" value="1"/>
</dbReference>
<evidence type="ECO:0000256" key="1">
    <source>
        <dbReference type="ARBA" id="ARBA00004496"/>
    </source>
</evidence>
<dbReference type="PANTHER" id="PTHR14202">
    <property type="entry name" value="60 KDA RIBONUCLEOPROTEIN SSA/RO"/>
    <property type="match status" value="1"/>
</dbReference>
<sequence length="532" mass="57432">MNILSRFSRRATPQNVPADHRQVINNAGGNVFEITPQARVRRFLTLGTESGTYYVNAKALTADNAEFIIEYAAEHTADLVREIVEISASGRAPRQHPALFALAAAASLGDVDGRRAAFAALPLVARTGTHLFLFAGYAEQFRGWGRGLRRAVANWYLDKPIDDLAFQVVKYRQREGWSNRDLLRLSHPATTDEDRRRLFDWICGRAPALDGLALVDGFQRAQSAPVTQVPELVRAYRLSWEMLPDAALNTAPVWEALLDNGIPQTALLRQLPRLTRLGLLDPLGPRTAAICAQLADPARLRKARVHPVSVLIALRTYASGRSARGAGTWTPSAAVVDALDTAFYAAFETVRPTGLRHLLALDVSASMTSAIGGLPISAREASAALALVTARTEPQHQIVGFTSGGQGWAGARGLSQLSLSPRQRLDDAVRAVSGLPFGGTDCSLPILHALDKGIEVDVFSIYTDSETWSGSVHPHQALARYRREVNPRAKLVVVGMTATKFSIADPDDAGMLDVAGFDAAVPSLLADFATAA</sequence>
<dbReference type="RefSeq" id="WP_101466533.1">
    <property type="nucleotide sequence ID" value="NZ_PJMW01000002.1"/>
</dbReference>
<keyword evidence="4" id="KW-0479">Metal-binding</keyword>
<dbReference type="GO" id="GO:0003723">
    <property type="term" value="F:RNA binding"/>
    <property type="evidence" value="ECO:0007669"/>
    <property type="project" value="UniProtKB-KW"/>
</dbReference>
<comment type="caution">
    <text evidence="8">The sequence shown here is derived from an EMBL/GenBank/DDBJ whole genome shotgun (WGS) entry which is preliminary data.</text>
</comment>
<evidence type="ECO:0000256" key="3">
    <source>
        <dbReference type="ARBA" id="ARBA00022490"/>
    </source>
</evidence>
<dbReference type="GO" id="GO:0046872">
    <property type="term" value="F:metal ion binding"/>
    <property type="evidence" value="ECO:0007669"/>
    <property type="project" value="UniProtKB-KW"/>
</dbReference>
<reference evidence="8 9" key="1">
    <citation type="submission" date="2017-12" db="EMBL/GenBank/DDBJ databases">
        <title>Sequencing the genomes of 1000 Actinobacteria strains.</title>
        <authorList>
            <person name="Klenk H.-P."/>
        </authorList>
    </citation>
    <scope>NUCLEOTIDE SEQUENCE [LARGE SCALE GENOMIC DNA]</scope>
    <source>
        <strain evidence="8 9">DSM 44489</strain>
    </source>
</reference>
<dbReference type="PANTHER" id="PTHR14202:SF0">
    <property type="entry name" value="RNA-BINDING PROTEIN RO60"/>
    <property type="match status" value="1"/>
</dbReference>
<dbReference type="GO" id="GO:0005737">
    <property type="term" value="C:cytoplasm"/>
    <property type="evidence" value="ECO:0007669"/>
    <property type="project" value="UniProtKB-SubCell"/>
</dbReference>
<feature type="domain" description="TROVE" evidence="7">
    <location>
        <begin position="23"/>
        <end position="355"/>
    </location>
</feature>
<accession>A0A2N3VGB5</accession>
<evidence type="ECO:0000259" key="7">
    <source>
        <dbReference type="PROSITE" id="PS50988"/>
    </source>
</evidence>
<dbReference type="InterPro" id="IPR008858">
    <property type="entry name" value="TROVE_dom"/>
</dbReference>
<keyword evidence="9" id="KW-1185">Reference proteome</keyword>
<dbReference type="InterPro" id="IPR037214">
    <property type="entry name" value="TROVE_dom_sf"/>
</dbReference>
<keyword evidence="6 8" id="KW-0687">Ribonucleoprotein</keyword>
<dbReference type="EMBL" id="PJMW01000002">
    <property type="protein sequence ID" value="PKV80636.1"/>
    <property type="molecule type" value="Genomic_DNA"/>
</dbReference>
<dbReference type="InterPro" id="IPR056800">
    <property type="entry name" value="vWA_Ro60"/>
</dbReference>
<dbReference type="InterPro" id="IPR036465">
    <property type="entry name" value="vWFA_dom_sf"/>
</dbReference>
<dbReference type="Proteomes" id="UP000233766">
    <property type="component" value="Unassembled WGS sequence"/>
</dbReference>
<dbReference type="SUPFAM" id="SSF140864">
    <property type="entry name" value="TROVE domain-like"/>
    <property type="match status" value="1"/>
</dbReference>
<organism evidence="8 9">
    <name type="scientific">Nocardia fluminea</name>
    <dbReference type="NCBI Taxonomy" id="134984"/>
    <lineage>
        <taxon>Bacteria</taxon>
        <taxon>Bacillati</taxon>
        <taxon>Actinomycetota</taxon>
        <taxon>Actinomycetes</taxon>
        <taxon>Mycobacteriales</taxon>
        <taxon>Nocardiaceae</taxon>
        <taxon>Nocardia</taxon>
    </lineage>
</organism>
<protein>
    <submittedName>
        <fullName evidence="8">SS-A/Ro ribonucleoprotein</fullName>
    </submittedName>
</protein>
<evidence type="ECO:0000313" key="9">
    <source>
        <dbReference type="Proteomes" id="UP000233766"/>
    </source>
</evidence>
<name>A0A2N3VGB5_9NOCA</name>
<keyword evidence="3" id="KW-0963">Cytoplasm</keyword>
<dbReference type="InterPro" id="IPR040322">
    <property type="entry name" value="TROVE2"/>
</dbReference>
<evidence type="ECO:0000313" key="8">
    <source>
        <dbReference type="EMBL" id="PKV80636.1"/>
    </source>
</evidence>
<evidence type="ECO:0000256" key="6">
    <source>
        <dbReference type="ARBA" id="ARBA00023274"/>
    </source>
</evidence>
<comment type="subcellular location">
    <subcellularLocation>
        <location evidence="1">Cytoplasm</location>
    </subcellularLocation>
</comment>
<evidence type="ECO:0000256" key="2">
    <source>
        <dbReference type="ARBA" id="ARBA00007814"/>
    </source>
</evidence>
<dbReference type="Gene3D" id="3.40.50.410">
    <property type="entry name" value="von Willebrand factor, type A domain"/>
    <property type="match status" value="2"/>
</dbReference>
<dbReference type="GO" id="GO:1990904">
    <property type="term" value="C:ribonucleoprotein complex"/>
    <property type="evidence" value="ECO:0007669"/>
    <property type="project" value="UniProtKB-KW"/>
</dbReference>
<evidence type="ECO:0000256" key="4">
    <source>
        <dbReference type="ARBA" id="ARBA00022723"/>
    </source>
</evidence>
<dbReference type="AlphaFoldDB" id="A0A2N3VGB5"/>
<dbReference type="Pfam" id="PF05731">
    <property type="entry name" value="TROVE"/>
    <property type="match status" value="2"/>
</dbReference>
<gene>
    <name evidence="8" type="ORF">ATK86_5069</name>
</gene>
<keyword evidence="5" id="KW-0694">RNA-binding</keyword>
<comment type="similarity">
    <text evidence="2">Belongs to the Ro 60 kDa family.</text>
</comment>
<evidence type="ECO:0000256" key="5">
    <source>
        <dbReference type="ARBA" id="ARBA00022884"/>
    </source>
</evidence>
<dbReference type="SUPFAM" id="SSF53300">
    <property type="entry name" value="vWA-like"/>
    <property type="match status" value="1"/>
</dbReference>
<dbReference type="PROSITE" id="PS50988">
    <property type="entry name" value="TROVE"/>
    <property type="match status" value="1"/>
</dbReference>
<dbReference type="OrthoDB" id="2986092at2"/>
<proteinExistence type="inferred from homology"/>